<comment type="similarity">
    <text evidence="1 7">Belongs to the cytochrome P450 family.</text>
</comment>
<keyword evidence="2 7" id="KW-0349">Heme</keyword>
<dbReference type="STRING" id="995062.SAMN04489718_0642"/>
<organism evidence="8 9">
    <name type="scientific">Actinopolyspora saharensis</name>
    <dbReference type="NCBI Taxonomy" id="995062"/>
    <lineage>
        <taxon>Bacteria</taxon>
        <taxon>Bacillati</taxon>
        <taxon>Actinomycetota</taxon>
        <taxon>Actinomycetes</taxon>
        <taxon>Actinopolysporales</taxon>
        <taxon>Actinopolysporaceae</taxon>
        <taxon>Actinopolyspora</taxon>
    </lineage>
</organism>
<evidence type="ECO:0000313" key="8">
    <source>
        <dbReference type="EMBL" id="SDQ18015.1"/>
    </source>
</evidence>
<dbReference type="GO" id="GO:0020037">
    <property type="term" value="F:heme binding"/>
    <property type="evidence" value="ECO:0007669"/>
    <property type="project" value="InterPro"/>
</dbReference>
<keyword evidence="9" id="KW-1185">Reference proteome</keyword>
<dbReference type="PANTHER" id="PTHR46696:SF1">
    <property type="entry name" value="CYTOCHROME P450 YJIB-RELATED"/>
    <property type="match status" value="1"/>
</dbReference>
<dbReference type="InterPro" id="IPR036396">
    <property type="entry name" value="Cyt_P450_sf"/>
</dbReference>
<name>A0A1H0YS64_9ACTN</name>
<keyword evidence="6 7" id="KW-0503">Monooxygenase</keyword>
<evidence type="ECO:0000256" key="1">
    <source>
        <dbReference type="ARBA" id="ARBA00010617"/>
    </source>
</evidence>
<keyword evidence="4 7" id="KW-0560">Oxidoreductase</keyword>
<dbReference type="GO" id="GO:0004497">
    <property type="term" value="F:monooxygenase activity"/>
    <property type="evidence" value="ECO:0007669"/>
    <property type="project" value="UniProtKB-KW"/>
</dbReference>
<keyword evidence="3 7" id="KW-0479">Metal-binding</keyword>
<dbReference type="GO" id="GO:0005506">
    <property type="term" value="F:iron ion binding"/>
    <property type="evidence" value="ECO:0007669"/>
    <property type="project" value="InterPro"/>
</dbReference>
<reference evidence="9" key="1">
    <citation type="submission" date="2016-10" db="EMBL/GenBank/DDBJ databases">
        <authorList>
            <person name="Varghese N."/>
            <person name="Submissions S."/>
        </authorList>
    </citation>
    <scope>NUCLEOTIDE SEQUENCE [LARGE SCALE GENOMIC DNA]</scope>
    <source>
        <strain evidence="9">DSM 45459</strain>
    </source>
</reference>
<dbReference type="Gene3D" id="1.10.630.10">
    <property type="entry name" value="Cytochrome P450"/>
    <property type="match status" value="1"/>
</dbReference>
<proteinExistence type="inferred from homology"/>
<evidence type="ECO:0000256" key="2">
    <source>
        <dbReference type="ARBA" id="ARBA00022617"/>
    </source>
</evidence>
<dbReference type="GO" id="GO:0016705">
    <property type="term" value="F:oxidoreductase activity, acting on paired donors, with incorporation or reduction of molecular oxygen"/>
    <property type="evidence" value="ECO:0007669"/>
    <property type="project" value="InterPro"/>
</dbReference>
<dbReference type="FunFam" id="1.10.630.10:FF:000018">
    <property type="entry name" value="Cytochrome P450 monooxygenase"/>
    <property type="match status" value="1"/>
</dbReference>
<gene>
    <name evidence="8" type="ORF">SAMN04489718_0642</name>
</gene>
<evidence type="ECO:0000256" key="3">
    <source>
        <dbReference type="ARBA" id="ARBA00022723"/>
    </source>
</evidence>
<dbReference type="InterPro" id="IPR001128">
    <property type="entry name" value="Cyt_P450"/>
</dbReference>
<dbReference type="CDD" id="cd11029">
    <property type="entry name" value="CYP107-like"/>
    <property type="match status" value="1"/>
</dbReference>
<dbReference type="InterPro" id="IPR017972">
    <property type="entry name" value="Cyt_P450_CS"/>
</dbReference>
<dbReference type="PRINTS" id="PR00359">
    <property type="entry name" value="BP450"/>
</dbReference>
<dbReference type="Pfam" id="PF00067">
    <property type="entry name" value="p450"/>
    <property type="match status" value="1"/>
</dbReference>
<dbReference type="InterPro" id="IPR002397">
    <property type="entry name" value="Cyt_P450_B"/>
</dbReference>
<dbReference type="PROSITE" id="PS00086">
    <property type="entry name" value="CYTOCHROME_P450"/>
    <property type="match status" value="1"/>
</dbReference>
<protein>
    <submittedName>
        <fullName evidence="8">Pimelate synthase BioI</fullName>
    </submittedName>
</protein>
<sequence length="422" mass="46095">MVASPAADDGPVVSESGACAPEVRHPITLGSPEFVAAPQAHCTWLRTHAPVYRGRIDSALVDQDVWIVSRYADCKSLLTDDRFPRSPAGGPAIAEGMPDHLRLLSESMIYKDSHEHRRLRRLVAKPFTPRAIERLGRRVSELAHGLLDELESREVVDLRSEFALPVPMTVISEMVGVDEADRERFHRGIQGLLSGMGESEREVDHDEGAALAEFVRELIERRRRAPGDDLLTGLIQAEEQGERLADDELAAMVFTLVTAGYETTYNLITNAVVALLDHPDQLALLRADPALMGSAVEEAVRYLGPVQSSEALTAAEDVTWHGRTIPAGSLVLPLLAAANHDPAVFAAPETFDITRGPNHHLGFGHGEHFCLGANLARMEARVALDALLRRNPGLALAVDREQLALEAVPMLVRYRSLPVHLG</sequence>
<evidence type="ECO:0000256" key="5">
    <source>
        <dbReference type="ARBA" id="ARBA00023004"/>
    </source>
</evidence>
<evidence type="ECO:0000256" key="6">
    <source>
        <dbReference type="ARBA" id="ARBA00023033"/>
    </source>
</evidence>
<dbReference type="RefSeq" id="WP_175454970.1">
    <property type="nucleotide sequence ID" value="NZ_FNKO01000001.1"/>
</dbReference>
<dbReference type="AlphaFoldDB" id="A0A1H0YS64"/>
<dbReference type="PANTHER" id="PTHR46696">
    <property type="entry name" value="P450, PUTATIVE (EUROFUNG)-RELATED"/>
    <property type="match status" value="1"/>
</dbReference>
<evidence type="ECO:0000256" key="7">
    <source>
        <dbReference type="RuleBase" id="RU000461"/>
    </source>
</evidence>
<dbReference type="EMBL" id="FNKO01000001">
    <property type="protein sequence ID" value="SDQ18015.1"/>
    <property type="molecule type" value="Genomic_DNA"/>
</dbReference>
<dbReference type="Proteomes" id="UP000199301">
    <property type="component" value="Unassembled WGS sequence"/>
</dbReference>
<dbReference type="SUPFAM" id="SSF48264">
    <property type="entry name" value="Cytochrome P450"/>
    <property type="match status" value="1"/>
</dbReference>
<keyword evidence="5 7" id="KW-0408">Iron</keyword>
<evidence type="ECO:0000256" key="4">
    <source>
        <dbReference type="ARBA" id="ARBA00023002"/>
    </source>
</evidence>
<evidence type="ECO:0000313" key="9">
    <source>
        <dbReference type="Proteomes" id="UP000199301"/>
    </source>
</evidence>
<accession>A0A1H0YS64</accession>